<dbReference type="Proteomes" id="UP000199421">
    <property type="component" value="Unassembled WGS sequence"/>
</dbReference>
<keyword evidence="2" id="KW-1185">Reference proteome</keyword>
<accession>A0A1H7IT11</accession>
<evidence type="ECO:0000313" key="1">
    <source>
        <dbReference type="EMBL" id="SEK65414.1"/>
    </source>
</evidence>
<sequence>MELTAAGQFWNRTKFPFSFQSLKEKETKYGTNLDKFPLYAI</sequence>
<reference evidence="2" key="1">
    <citation type="submission" date="2016-10" db="EMBL/GenBank/DDBJ databases">
        <authorList>
            <person name="Varghese N."/>
            <person name="Submissions S."/>
        </authorList>
    </citation>
    <scope>NUCLEOTIDE SEQUENCE [LARGE SCALE GENOMIC DNA]</scope>
    <source>
        <strain evidence="2">DSM 18733</strain>
    </source>
</reference>
<evidence type="ECO:0000313" key="2">
    <source>
        <dbReference type="Proteomes" id="UP000199421"/>
    </source>
</evidence>
<gene>
    <name evidence="1" type="ORF">SAMN05661044_00819</name>
</gene>
<organism evidence="1 2">
    <name type="scientific">Olivibacter domesticus</name>
    <name type="common">Pseudosphingobacterium domesticum</name>
    <dbReference type="NCBI Taxonomy" id="407022"/>
    <lineage>
        <taxon>Bacteria</taxon>
        <taxon>Pseudomonadati</taxon>
        <taxon>Bacteroidota</taxon>
        <taxon>Sphingobacteriia</taxon>
        <taxon>Sphingobacteriales</taxon>
        <taxon>Sphingobacteriaceae</taxon>
        <taxon>Olivibacter</taxon>
    </lineage>
</organism>
<dbReference type="AlphaFoldDB" id="A0A1H7IT11"/>
<dbReference type="EMBL" id="FOAF01000001">
    <property type="protein sequence ID" value="SEK65414.1"/>
    <property type="molecule type" value="Genomic_DNA"/>
</dbReference>
<protein>
    <submittedName>
        <fullName evidence="1">Uncharacterized protein</fullName>
    </submittedName>
</protein>
<proteinExistence type="predicted"/>
<name>A0A1H7IT11_OLID1</name>